<accession>A0ABQ1UY58</accession>
<dbReference type="Gene3D" id="3.40.50.300">
    <property type="entry name" value="P-loop containing nucleotide triphosphate hydrolases"/>
    <property type="match status" value="1"/>
</dbReference>
<feature type="domain" description="ABC transmembrane type-1" evidence="10">
    <location>
        <begin position="169"/>
        <end position="448"/>
    </location>
</feature>
<dbReference type="EMBL" id="BMKP01000013">
    <property type="protein sequence ID" value="GGF28121.1"/>
    <property type="molecule type" value="Genomic_DNA"/>
</dbReference>
<protein>
    <submittedName>
        <fullName evidence="12">ABC transporter ATP-binding protein</fullName>
    </submittedName>
</protein>
<dbReference type="PROSITE" id="PS50929">
    <property type="entry name" value="ABC_TM1F"/>
    <property type="match status" value="1"/>
</dbReference>
<sequence>MINTFPHYPQQNSFTCGLTCIKIIAKYYKKIIDITPYYKDLTSKGYSVYDLCRTAENIGFRSAAYSVSVNDLKSLDKPVIIHWNKNHYAVLYKVKKNRFFLSDPAKGLAGYDVNEFRSRWADENDAGKIIVLEVSEKFHELKNSRSNYLAAFEFLVRHLSPYRKNLSQLLLVMIITALIYASLPFITRSIIDVGIQGQDFNFITIVLIANISLLIFKSVGEWIRASISLHIASRIKISIVTDYLIKVFSLPVNFIDSMLMGDIMQRSKDQERIQQFISSSAISIFMSALIILIYGIILFAFDGTLFLIFLSATLLYIFWIMFFYQIRKKMDMSYYMLMGENQSSWIEILKNFEDIKLNNYSLNKRWKWEKIQGSLYNIEIKLLNIDRIQQLGADFINGIKDIGLTFYGAYLVIQGDLSLGTLISIQFIIGQLGTPVMELINFIKMAQSAFISFLRVNDINNMPEEQVKSKSLINEFDPENNDITFKNVSFKYKGASKPVLYNLSFTIPENKTTAIVGLSGSGKSTILKLLSKVYDEYAGDIYIGKNNLKSFDNEFIRQNTGTVFQESTLYNDTILNNIVLSDEQQYSLQRIEEILPWANLKEELYRLPEALHTRLSEGGKGLSQGQKQRLLLARAFYKRPKFLLLDEVTNAIDSNSENKILDVFANELKKETIVLVSHKLSTVKCADFIIMIGGGMLLEYGSYDELIQKKTFFYNLFKSQIDGKNK</sequence>
<gene>
    <name evidence="12" type="ORF">GCM10011518_41790</name>
</gene>
<dbReference type="InterPro" id="IPR027417">
    <property type="entry name" value="P-loop_NTPase"/>
</dbReference>
<dbReference type="SUPFAM" id="SSF52540">
    <property type="entry name" value="P-loop containing nucleoside triphosphate hydrolases"/>
    <property type="match status" value="1"/>
</dbReference>
<keyword evidence="6 8" id="KW-1133">Transmembrane helix</keyword>
<dbReference type="InterPro" id="IPR017871">
    <property type="entry name" value="ABC_transporter-like_CS"/>
</dbReference>
<dbReference type="PROSITE" id="PS00211">
    <property type="entry name" value="ABC_TRANSPORTER_1"/>
    <property type="match status" value="1"/>
</dbReference>
<evidence type="ECO:0000259" key="9">
    <source>
        <dbReference type="PROSITE" id="PS50893"/>
    </source>
</evidence>
<dbReference type="InterPro" id="IPR039421">
    <property type="entry name" value="Type_1_exporter"/>
</dbReference>
<feature type="domain" description="ABC transporter" evidence="9">
    <location>
        <begin position="483"/>
        <end position="719"/>
    </location>
</feature>
<keyword evidence="7 8" id="KW-0472">Membrane</keyword>
<dbReference type="InterPro" id="IPR003593">
    <property type="entry name" value="AAA+_ATPase"/>
</dbReference>
<dbReference type="SMART" id="SM00382">
    <property type="entry name" value="AAA"/>
    <property type="match status" value="1"/>
</dbReference>
<keyword evidence="4" id="KW-0378">Hydrolase</keyword>
<evidence type="ECO:0000313" key="12">
    <source>
        <dbReference type="EMBL" id="GGF28121.1"/>
    </source>
</evidence>
<dbReference type="CDD" id="cd18571">
    <property type="entry name" value="ABC_6TM_peptidase_like"/>
    <property type="match status" value="1"/>
</dbReference>
<dbReference type="InterPro" id="IPR036640">
    <property type="entry name" value="ABC1_TM_sf"/>
</dbReference>
<evidence type="ECO:0000256" key="6">
    <source>
        <dbReference type="ARBA" id="ARBA00022989"/>
    </source>
</evidence>
<dbReference type="Gene3D" id="3.90.70.10">
    <property type="entry name" value="Cysteine proteinases"/>
    <property type="match status" value="1"/>
</dbReference>
<evidence type="ECO:0000256" key="1">
    <source>
        <dbReference type="ARBA" id="ARBA00004651"/>
    </source>
</evidence>
<dbReference type="GO" id="GO:0005524">
    <property type="term" value="F:ATP binding"/>
    <property type="evidence" value="ECO:0007669"/>
    <property type="project" value="UniProtKB-KW"/>
</dbReference>
<feature type="transmembrane region" description="Helical" evidence="8">
    <location>
        <begin position="276"/>
        <end position="299"/>
    </location>
</feature>
<keyword evidence="5 12" id="KW-0067">ATP-binding</keyword>
<evidence type="ECO:0000256" key="2">
    <source>
        <dbReference type="ARBA" id="ARBA00022692"/>
    </source>
</evidence>
<keyword evidence="2 8" id="KW-0812">Transmembrane</keyword>
<evidence type="ECO:0000256" key="3">
    <source>
        <dbReference type="ARBA" id="ARBA00022741"/>
    </source>
</evidence>
<comment type="caution">
    <text evidence="12">The sequence shown here is derived from an EMBL/GenBank/DDBJ whole genome shotgun (WGS) entry which is preliminary data.</text>
</comment>
<proteinExistence type="predicted"/>
<dbReference type="InterPro" id="IPR003439">
    <property type="entry name" value="ABC_transporter-like_ATP-bd"/>
</dbReference>
<evidence type="ECO:0000256" key="4">
    <source>
        <dbReference type="ARBA" id="ARBA00022801"/>
    </source>
</evidence>
<keyword evidence="13" id="KW-1185">Reference proteome</keyword>
<dbReference type="PANTHER" id="PTHR43394:SF1">
    <property type="entry name" value="ATP-BINDING CASSETTE SUB-FAMILY B MEMBER 10, MITOCHONDRIAL"/>
    <property type="match status" value="1"/>
</dbReference>
<feature type="transmembrane region" description="Helical" evidence="8">
    <location>
        <begin position="169"/>
        <end position="187"/>
    </location>
</feature>
<dbReference type="Gene3D" id="1.20.1560.10">
    <property type="entry name" value="ABC transporter type 1, transmembrane domain"/>
    <property type="match status" value="1"/>
</dbReference>
<dbReference type="Pfam" id="PF00005">
    <property type="entry name" value="ABC_tran"/>
    <property type="match status" value="1"/>
</dbReference>
<evidence type="ECO:0000256" key="5">
    <source>
        <dbReference type="ARBA" id="ARBA00022840"/>
    </source>
</evidence>
<organism evidence="12 13">
    <name type="scientific">Flavobacterium limi</name>
    <dbReference type="NCBI Taxonomy" id="2045105"/>
    <lineage>
        <taxon>Bacteria</taxon>
        <taxon>Pseudomonadati</taxon>
        <taxon>Bacteroidota</taxon>
        <taxon>Flavobacteriia</taxon>
        <taxon>Flavobacteriales</taxon>
        <taxon>Flavobacteriaceae</taxon>
        <taxon>Flavobacterium</taxon>
    </lineage>
</organism>
<comment type="subcellular location">
    <subcellularLocation>
        <location evidence="1">Cell membrane</location>
        <topology evidence="1">Multi-pass membrane protein</topology>
    </subcellularLocation>
</comment>
<evidence type="ECO:0000259" key="10">
    <source>
        <dbReference type="PROSITE" id="PS50929"/>
    </source>
</evidence>
<evidence type="ECO:0000313" key="13">
    <source>
        <dbReference type="Proteomes" id="UP000655016"/>
    </source>
</evidence>
<feature type="transmembrane region" description="Helical" evidence="8">
    <location>
        <begin position="199"/>
        <end position="216"/>
    </location>
</feature>
<dbReference type="PANTHER" id="PTHR43394">
    <property type="entry name" value="ATP-DEPENDENT PERMEASE MDL1, MITOCHONDRIAL"/>
    <property type="match status" value="1"/>
</dbReference>
<dbReference type="PROSITE" id="PS50893">
    <property type="entry name" value="ABC_TRANSPORTER_2"/>
    <property type="match status" value="1"/>
</dbReference>
<evidence type="ECO:0000256" key="7">
    <source>
        <dbReference type="ARBA" id="ARBA00023136"/>
    </source>
</evidence>
<feature type="transmembrane region" description="Helical" evidence="8">
    <location>
        <begin position="305"/>
        <end position="326"/>
    </location>
</feature>
<dbReference type="InterPro" id="IPR011527">
    <property type="entry name" value="ABC1_TM_dom"/>
</dbReference>
<dbReference type="PROSITE" id="PS50990">
    <property type="entry name" value="PEPTIDASE_C39"/>
    <property type="match status" value="1"/>
</dbReference>
<name>A0ABQ1UY58_9FLAO</name>
<dbReference type="Proteomes" id="UP000655016">
    <property type="component" value="Unassembled WGS sequence"/>
</dbReference>
<dbReference type="SUPFAM" id="SSF90123">
    <property type="entry name" value="ABC transporter transmembrane region"/>
    <property type="match status" value="1"/>
</dbReference>
<feature type="domain" description="Peptidase C39" evidence="11">
    <location>
        <begin position="10"/>
        <end position="127"/>
    </location>
</feature>
<dbReference type="Pfam" id="PF00664">
    <property type="entry name" value="ABC_membrane"/>
    <property type="match status" value="1"/>
</dbReference>
<dbReference type="RefSeq" id="WP_163396390.1">
    <property type="nucleotide sequence ID" value="NZ_BMKP01000013.1"/>
</dbReference>
<reference evidence="13" key="1">
    <citation type="journal article" date="2019" name="Int. J. Syst. Evol. Microbiol.">
        <title>The Global Catalogue of Microorganisms (GCM) 10K type strain sequencing project: providing services to taxonomists for standard genome sequencing and annotation.</title>
        <authorList>
            <consortium name="The Broad Institute Genomics Platform"/>
            <consortium name="The Broad Institute Genome Sequencing Center for Infectious Disease"/>
            <person name="Wu L."/>
            <person name="Ma J."/>
        </authorList>
    </citation>
    <scope>NUCLEOTIDE SEQUENCE [LARGE SCALE GENOMIC DNA]</scope>
    <source>
        <strain evidence="13">CGMCC 1.16060</strain>
    </source>
</reference>
<keyword evidence="3" id="KW-0547">Nucleotide-binding</keyword>
<evidence type="ECO:0000259" key="11">
    <source>
        <dbReference type="PROSITE" id="PS50990"/>
    </source>
</evidence>
<dbReference type="Pfam" id="PF03412">
    <property type="entry name" value="Peptidase_C39"/>
    <property type="match status" value="1"/>
</dbReference>
<evidence type="ECO:0000256" key="8">
    <source>
        <dbReference type="SAM" id="Phobius"/>
    </source>
</evidence>
<dbReference type="InterPro" id="IPR005074">
    <property type="entry name" value="Peptidase_C39"/>
</dbReference>